<dbReference type="Gene3D" id="3.10.290.10">
    <property type="entry name" value="RNA-binding S4 domain"/>
    <property type="match status" value="1"/>
</dbReference>
<feature type="compositionally biased region" description="Low complexity" evidence="7">
    <location>
        <begin position="33"/>
        <end position="48"/>
    </location>
</feature>
<dbReference type="Gene3D" id="3.30.70.580">
    <property type="entry name" value="Pseudouridine synthase I, catalytic domain, N-terminal subdomain"/>
    <property type="match status" value="1"/>
</dbReference>
<feature type="region of interest" description="Disordered" evidence="7">
    <location>
        <begin position="1"/>
        <end position="53"/>
    </location>
</feature>
<dbReference type="Pfam" id="PF00849">
    <property type="entry name" value="PseudoU_synth_2"/>
    <property type="match status" value="1"/>
</dbReference>
<dbReference type="CDD" id="cd00165">
    <property type="entry name" value="S4"/>
    <property type="match status" value="1"/>
</dbReference>
<feature type="compositionally biased region" description="Basic and acidic residues" evidence="7">
    <location>
        <begin position="323"/>
        <end position="380"/>
    </location>
</feature>
<dbReference type="InterPro" id="IPR018496">
    <property type="entry name" value="PsdUridine_synth_RsuA/RluB_CS"/>
</dbReference>
<dbReference type="InterPro" id="IPR020094">
    <property type="entry name" value="TruA/RsuA/RluB/E/F_N"/>
</dbReference>
<reference evidence="9 10" key="1">
    <citation type="journal article" date="2012" name="J. Bacteriol.">
        <title>Draft Genome Sequence of Agrobacterium albertimagni Strain AOL15.</title>
        <authorList>
            <person name="Trimble W.L."/>
            <person name="Phung le T."/>
            <person name="Meyer F."/>
            <person name="Gilbert J.A."/>
            <person name="Silver S."/>
        </authorList>
    </citation>
    <scope>NUCLEOTIDE SEQUENCE [LARGE SCALE GENOMIC DNA]</scope>
    <source>
        <strain evidence="9 10">AOL15</strain>
    </source>
</reference>
<name>K2QVE9_9HYPH</name>
<dbReference type="FunFam" id="3.10.290.10:FF:000003">
    <property type="entry name" value="Pseudouridine synthase"/>
    <property type="match status" value="1"/>
</dbReference>
<evidence type="ECO:0000259" key="8">
    <source>
        <dbReference type="SMART" id="SM00363"/>
    </source>
</evidence>
<dbReference type="Pfam" id="PF01479">
    <property type="entry name" value="S4"/>
    <property type="match status" value="1"/>
</dbReference>
<dbReference type="SUPFAM" id="SSF55120">
    <property type="entry name" value="Pseudouridine synthase"/>
    <property type="match status" value="1"/>
</dbReference>
<accession>K2QVE9</accession>
<dbReference type="PATRIC" id="fig|1156935.5.peg.2643"/>
<dbReference type="InterPro" id="IPR020103">
    <property type="entry name" value="PsdUridine_synth_cat_dom_sf"/>
</dbReference>
<dbReference type="OrthoDB" id="9807213at2"/>
<evidence type="ECO:0000256" key="4">
    <source>
        <dbReference type="ARBA" id="ARBA00023235"/>
    </source>
</evidence>
<comment type="caution">
    <text evidence="9">The sequence shown here is derived from an EMBL/GenBank/DDBJ whole genome shotgun (WGS) entry which is preliminary data.</text>
</comment>
<evidence type="ECO:0000256" key="5">
    <source>
        <dbReference type="PROSITE-ProRule" id="PRU00182"/>
    </source>
</evidence>
<feature type="compositionally biased region" description="Low complexity" evidence="7">
    <location>
        <begin position="398"/>
        <end position="410"/>
    </location>
</feature>
<evidence type="ECO:0000256" key="3">
    <source>
        <dbReference type="ARBA" id="ARBA00022884"/>
    </source>
</evidence>
<feature type="compositionally biased region" description="Gly residues" evidence="7">
    <location>
        <begin position="601"/>
        <end position="645"/>
    </location>
</feature>
<dbReference type="InterPro" id="IPR006145">
    <property type="entry name" value="PsdUridine_synth_RsuA/RluA"/>
</dbReference>
<evidence type="ECO:0000256" key="7">
    <source>
        <dbReference type="SAM" id="MobiDB-lite"/>
    </source>
</evidence>
<keyword evidence="3 5" id="KW-0694">RNA-binding</keyword>
<dbReference type="SUPFAM" id="SSF55174">
    <property type="entry name" value="Alpha-L RNA-binding motif"/>
    <property type="match status" value="1"/>
</dbReference>
<evidence type="ECO:0000256" key="2">
    <source>
        <dbReference type="ARBA" id="ARBA00008348"/>
    </source>
</evidence>
<comment type="catalytic activity">
    <reaction evidence="1">
        <text>a uridine in RNA = a pseudouridine in RNA</text>
        <dbReference type="Rhea" id="RHEA:48348"/>
        <dbReference type="Rhea" id="RHEA-COMP:12068"/>
        <dbReference type="Rhea" id="RHEA-COMP:12069"/>
        <dbReference type="ChEBI" id="CHEBI:65314"/>
        <dbReference type="ChEBI" id="CHEBI:65315"/>
    </reaction>
</comment>
<proteinExistence type="inferred from homology"/>
<dbReference type="PANTHER" id="PTHR47683">
    <property type="entry name" value="PSEUDOURIDINE SYNTHASE FAMILY PROTEIN-RELATED"/>
    <property type="match status" value="1"/>
</dbReference>
<protein>
    <recommendedName>
        <fullName evidence="6">Pseudouridine synthase</fullName>
        <ecNumber evidence="6">5.4.99.-</ecNumber>
    </recommendedName>
</protein>
<keyword evidence="4 6" id="KW-0413">Isomerase</keyword>
<comment type="similarity">
    <text evidence="2 6">Belongs to the pseudouridine synthase RsuA family.</text>
</comment>
<dbReference type="RefSeq" id="WP_006726608.1">
    <property type="nucleotide sequence ID" value="NZ_ALJF01000010.1"/>
</dbReference>
<dbReference type="AlphaFoldDB" id="K2QVE9"/>
<dbReference type="eggNOG" id="COG1187">
    <property type="taxonomic scope" value="Bacteria"/>
</dbReference>
<dbReference type="GO" id="GO:0120159">
    <property type="term" value="F:rRNA pseudouridine synthase activity"/>
    <property type="evidence" value="ECO:0007669"/>
    <property type="project" value="UniProtKB-ARBA"/>
</dbReference>
<feature type="compositionally biased region" description="Basic and acidic residues" evidence="7">
    <location>
        <begin position="413"/>
        <end position="430"/>
    </location>
</feature>
<dbReference type="GO" id="GO:0003723">
    <property type="term" value="F:RNA binding"/>
    <property type="evidence" value="ECO:0007669"/>
    <property type="project" value="UniProtKB-KW"/>
</dbReference>
<dbReference type="InterPro" id="IPR050343">
    <property type="entry name" value="RsuA_PseudoU_synthase"/>
</dbReference>
<dbReference type="Gene3D" id="3.30.70.1560">
    <property type="entry name" value="Alpha-L RNA-binding motif"/>
    <property type="match status" value="1"/>
</dbReference>
<dbReference type="STRING" id="1156935.QWE_13073"/>
<evidence type="ECO:0000313" key="10">
    <source>
        <dbReference type="Proteomes" id="UP000007123"/>
    </source>
</evidence>
<dbReference type="InterPro" id="IPR036986">
    <property type="entry name" value="S4_RNA-bd_sf"/>
</dbReference>
<dbReference type="SMART" id="SM00363">
    <property type="entry name" value="S4"/>
    <property type="match status" value="1"/>
</dbReference>
<evidence type="ECO:0000256" key="1">
    <source>
        <dbReference type="ARBA" id="ARBA00000073"/>
    </source>
</evidence>
<feature type="compositionally biased region" description="Basic residues" evidence="7">
    <location>
        <begin position="1"/>
        <end position="11"/>
    </location>
</feature>
<dbReference type="InterPro" id="IPR002942">
    <property type="entry name" value="S4_RNA-bd"/>
</dbReference>
<feature type="compositionally biased region" description="Basic and acidic residues" evidence="7">
    <location>
        <begin position="478"/>
        <end position="585"/>
    </location>
</feature>
<dbReference type="EMBL" id="ALJF01000010">
    <property type="protein sequence ID" value="EKF59187.1"/>
    <property type="molecule type" value="Genomic_DNA"/>
</dbReference>
<dbReference type="Proteomes" id="UP000007123">
    <property type="component" value="Unassembled WGS sequence"/>
</dbReference>
<evidence type="ECO:0000313" key="9">
    <source>
        <dbReference type="EMBL" id="EKF59187.1"/>
    </source>
</evidence>
<dbReference type="InterPro" id="IPR000748">
    <property type="entry name" value="PsdUridine_synth_RsuA/RluB/E/F"/>
</dbReference>
<dbReference type="EC" id="5.4.99.-" evidence="6"/>
<feature type="domain" description="RNA-binding S4" evidence="8">
    <location>
        <begin position="56"/>
        <end position="113"/>
    </location>
</feature>
<organism evidence="9 10">
    <name type="scientific">Agrobacterium albertimagni AOL15</name>
    <dbReference type="NCBI Taxonomy" id="1156935"/>
    <lineage>
        <taxon>Bacteria</taxon>
        <taxon>Pseudomonadati</taxon>
        <taxon>Pseudomonadota</taxon>
        <taxon>Alphaproteobacteria</taxon>
        <taxon>Hyphomicrobiales</taxon>
        <taxon>Rhizobiaceae</taxon>
        <taxon>Rhizobium/Agrobacterium group</taxon>
        <taxon>Agrobacterium</taxon>
    </lineage>
</organism>
<dbReference type="InterPro" id="IPR042092">
    <property type="entry name" value="PsdUridine_s_RsuA/RluB/E/F_cat"/>
</dbReference>
<keyword evidence="10" id="KW-1185">Reference proteome</keyword>
<sequence length="645" mass="70111">MTFKDKSKRPGAKSSDRSGKPQTRKPSAKPSVAAADKPARAPRAAAPAGDETVKPERISKLLARAGVASRRDIERMIMEGRVSVNGKVLETPVHNATLADTIEVDGQPIRGIERTRLWLYHKPAGLVTTNADPEGRATVFENLPEELPRVMSIGRLDINTEGLLLLTNDGGLARVLELPTTGWLRRYRVRAYGEVDQPALDALKEGIAVDGVLYGAIDATLDRKQGHNVWITMGLREGKNREIKNVLGALGLEVNRLIRISYGPFQLGDLPEGKVLEVRGRMLRDQLGPRLIEESKANFDAPIYAHGAEVDDEDAPAVSGKKPAREAKPEWGRDERPSEKKRAPKDWSDKGDRREKVLGRLDTRRDEGAKSGDKFSDKPKRPAGNTKGRTANVWMAPGARPLGEKAAAAAARRKPDPRGPKPTERFDDRPTSTVQITRARDEEGDWIRADGPDQKPGGRGGDRGDRGGKPGGFGARPPRRDGDDRAPRREGSDRGPRREGAERGPKRDFGDRAERAPRRDGDERGPRREFSDRGPKRDFGDRPPRGDRPRDDRPRDDRPRDDRPRGERPFGDKPRGAKPFGDRPAGKSFGGKPSGKPAGKSFGGKPGGGKSFGGKPGGRAPGGPRSGGPGAKPSGSRGGAPKGKR</sequence>
<gene>
    <name evidence="9" type="ORF">QWE_13073</name>
</gene>
<feature type="region of interest" description="Disordered" evidence="7">
    <location>
        <begin position="307"/>
        <end position="645"/>
    </location>
</feature>
<dbReference type="PROSITE" id="PS50889">
    <property type="entry name" value="S4"/>
    <property type="match status" value="1"/>
</dbReference>
<feature type="compositionally biased region" description="Basic and acidic residues" evidence="7">
    <location>
        <begin position="438"/>
        <end position="453"/>
    </location>
</feature>
<dbReference type="GO" id="GO:0000455">
    <property type="term" value="P:enzyme-directed rRNA pseudouridine synthesis"/>
    <property type="evidence" value="ECO:0007669"/>
    <property type="project" value="UniProtKB-ARBA"/>
</dbReference>
<dbReference type="PROSITE" id="PS01149">
    <property type="entry name" value="PSI_RSU"/>
    <property type="match status" value="1"/>
</dbReference>
<evidence type="ECO:0000256" key="6">
    <source>
        <dbReference type="RuleBase" id="RU003887"/>
    </source>
</evidence>
<dbReference type="PANTHER" id="PTHR47683:SF3">
    <property type="entry name" value="RIBOSOMAL LARGE SUBUNIT PSEUDOURIDINE SYNTHASE B"/>
    <property type="match status" value="1"/>
</dbReference>
<dbReference type="NCBIfam" id="TIGR00093">
    <property type="entry name" value="pseudouridine synthase"/>
    <property type="match status" value="1"/>
</dbReference>